<dbReference type="EC" id="2.7.1.49" evidence="2"/>
<keyword evidence="5" id="KW-0808">Transferase</keyword>
<comment type="pathway">
    <text evidence="1">Cofactor biosynthesis; thiamine diphosphate biosynthesis.</text>
</comment>
<reference evidence="4 6" key="1">
    <citation type="submission" date="2016-03" db="EMBL/GenBank/DDBJ databases">
        <title>Complete genome of Aminobacter aminovorans KCTC 2477.</title>
        <authorList>
            <person name="Kim K.M."/>
        </authorList>
    </citation>
    <scope>NUCLEOTIDE SEQUENCE [LARGE SCALE GENOMIC DNA]</scope>
    <source>
        <strain evidence="4 6">KCTC 2477</strain>
    </source>
</reference>
<sequence length="257" mass="26298">MAGSDGSVAMTPHVLIIAGSDSSGGAGIVRDVETVSAFGLRCSVAVTAVTVQTHARVERIERMPPQLIAEQMRAAIAANPIAAVKIGMLGTAATIDTVASVLASSLPVPVVLDPVLASTSGRQLLDGGAVDALKRKLFPLCTLVTPNLPELALLTGLPLASGEGDIVSQAAKLFETGAPAILVKGGHATGASATDMLLLPDREPIRFEASRIAVSMRGTGCMLASAIAAHLAQYETLEISIGKAKRHVFAKLLAARP</sequence>
<name>A0AAC8YLF7_AMIAI</name>
<dbReference type="GO" id="GO:0005829">
    <property type="term" value="C:cytosol"/>
    <property type="evidence" value="ECO:0007669"/>
    <property type="project" value="TreeGrafter"/>
</dbReference>
<evidence type="ECO:0000313" key="7">
    <source>
        <dbReference type="Proteomes" id="UP000577697"/>
    </source>
</evidence>
<gene>
    <name evidence="4" type="ORF">AA2016_1683</name>
    <name evidence="5" type="ORF">FHS67_002771</name>
</gene>
<dbReference type="GO" id="GO:0008972">
    <property type="term" value="F:phosphomethylpyrimidine kinase activity"/>
    <property type="evidence" value="ECO:0007669"/>
    <property type="project" value="InterPro"/>
</dbReference>
<reference evidence="5 7" key="2">
    <citation type="submission" date="2020-08" db="EMBL/GenBank/DDBJ databases">
        <title>Genomic Encyclopedia of Type Strains, Phase IV (KMG-IV): sequencing the most valuable type-strain genomes for metagenomic binning, comparative biology and taxonomic classification.</title>
        <authorList>
            <person name="Goeker M."/>
        </authorList>
    </citation>
    <scope>NUCLEOTIDE SEQUENCE [LARGE SCALE GENOMIC DNA]</scope>
    <source>
        <strain evidence="5 7">DSM 10368</strain>
    </source>
</reference>
<dbReference type="InterPro" id="IPR004399">
    <property type="entry name" value="HMP/HMP-P_kinase_dom"/>
</dbReference>
<evidence type="ECO:0000256" key="2">
    <source>
        <dbReference type="ARBA" id="ARBA00012135"/>
    </source>
</evidence>
<evidence type="ECO:0000256" key="1">
    <source>
        <dbReference type="ARBA" id="ARBA00004948"/>
    </source>
</evidence>
<keyword evidence="4" id="KW-0418">Kinase</keyword>
<dbReference type="Pfam" id="PF08543">
    <property type="entry name" value="Phos_pyr_kin"/>
    <property type="match status" value="1"/>
</dbReference>
<dbReference type="AlphaFoldDB" id="A0AAC8YLF7"/>
<dbReference type="SUPFAM" id="SSF53613">
    <property type="entry name" value="Ribokinase-like"/>
    <property type="match status" value="1"/>
</dbReference>
<dbReference type="PANTHER" id="PTHR20858">
    <property type="entry name" value="PHOSPHOMETHYLPYRIMIDINE KINASE"/>
    <property type="match status" value="1"/>
</dbReference>
<dbReference type="Proteomes" id="UP000075755">
    <property type="component" value="Chromosome"/>
</dbReference>
<protein>
    <recommendedName>
        <fullName evidence="2">hydroxymethylpyrimidine kinase</fullName>
        <ecNumber evidence="2">2.7.1.49</ecNumber>
    </recommendedName>
</protein>
<dbReference type="Proteomes" id="UP000577697">
    <property type="component" value="Unassembled WGS sequence"/>
</dbReference>
<evidence type="ECO:0000313" key="5">
    <source>
        <dbReference type="EMBL" id="MBB3706449.1"/>
    </source>
</evidence>
<dbReference type="GO" id="GO:0008902">
    <property type="term" value="F:hydroxymethylpyrimidine kinase activity"/>
    <property type="evidence" value="ECO:0007669"/>
    <property type="project" value="UniProtKB-EC"/>
</dbReference>
<dbReference type="EMBL" id="JACICB010000009">
    <property type="protein sequence ID" value="MBB3706449.1"/>
    <property type="molecule type" value="Genomic_DNA"/>
</dbReference>
<keyword evidence="7" id="KW-1185">Reference proteome</keyword>
<organism evidence="4 6">
    <name type="scientific">Aminobacter aminovorans</name>
    <name type="common">Chelatobacter heintzii</name>
    <dbReference type="NCBI Taxonomy" id="83263"/>
    <lineage>
        <taxon>Bacteria</taxon>
        <taxon>Pseudomonadati</taxon>
        <taxon>Pseudomonadota</taxon>
        <taxon>Alphaproteobacteria</taxon>
        <taxon>Hyphomicrobiales</taxon>
        <taxon>Phyllobacteriaceae</taxon>
        <taxon>Aminobacter</taxon>
    </lineage>
</organism>
<evidence type="ECO:0000313" key="6">
    <source>
        <dbReference type="Proteomes" id="UP000075755"/>
    </source>
</evidence>
<dbReference type="RefSeq" id="WP_067957507.1">
    <property type="nucleotide sequence ID" value="NZ_CP015005.1"/>
</dbReference>
<dbReference type="GO" id="GO:0009228">
    <property type="term" value="P:thiamine biosynthetic process"/>
    <property type="evidence" value="ECO:0007669"/>
    <property type="project" value="InterPro"/>
</dbReference>
<dbReference type="KEGG" id="aak:AA2016_1683"/>
<evidence type="ECO:0000259" key="3">
    <source>
        <dbReference type="Pfam" id="PF08543"/>
    </source>
</evidence>
<proteinExistence type="predicted"/>
<dbReference type="CDD" id="cd01169">
    <property type="entry name" value="HMPP_kinase"/>
    <property type="match status" value="1"/>
</dbReference>
<dbReference type="InterPro" id="IPR029056">
    <property type="entry name" value="Ribokinase-like"/>
</dbReference>
<dbReference type="InterPro" id="IPR013749">
    <property type="entry name" value="PM/HMP-P_kinase-1"/>
</dbReference>
<dbReference type="PANTHER" id="PTHR20858:SF17">
    <property type="entry name" value="HYDROXYMETHYLPYRIMIDINE_PHOSPHOMETHYLPYRIMIDINE KINASE THI20-RELATED"/>
    <property type="match status" value="1"/>
</dbReference>
<accession>A0AAC8YLF7</accession>
<dbReference type="EMBL" id="CP015005">
    <property type="protein sequence ID" value="AMS40615.1"/>
    <property type="molecule type" value="Genomic_DNA"/>
</dbReference>
<feature type="domain" description="Pyridoxamine kinase/Phosphomethylpyrimidine kinase" evidence="3">
    <location>
        <begin position="21"/>
        <end position="250"/>
    </location>
</feature>
<dbReference type="Gene3D" id="3.40.1190.20">
    <property type="match status" value="1"/>
</dbReference>
<evidence type="ECO:0000313" key="4">
    <source>
        <dbReference type="EMBL" id="AMS40615.1"/>
    </source>
</evidence>